<evidence type="ECO:0000313" key="7">
    <source>
        <dbReference type="Proteomes" id="UP001291623"/>
    </source>
</evidence>
<evidence type="ECO:0000256" key="3">
    <source>
        <dbReference type="ARBA" id="ARBA00022525"/>
    </source>
</evidence>
<comment type="caution">
    <text evidence="6">The sequence shown here is derived from an EMBL/GenBank/DDBJ whole genome shotgun (WGS) entry which is preliminary data.</text>
</comment>
<evidence type="ECO:0000256" key="2">
    <source>
        <dbReference type="ARBA" id="ARBA00005592"/>
    </source>
</evidence>
<keyword evidence="4 5" id="KW-0732">Signal</keyword>
<name>A0AAE1RN74_9SOLA</name>
<evidence type="ECO:0000256" key="1">
    <source>
        <dbReference type="ARBA" id="ARBA00004613"/>
    </source>
</evidence>
<dbReference type="PANTHER" id="PTHR33191:SF58">
    <property type="entry name" value="RIPENING-RELATED PROTEIN 1"/>
    <property type="match status" value="1"/>
</dbReference>
<comment type="similarity">
    <text evidence="2">Belongs to the kiwellin family.</text>
</comment>
<feature type="chain" id="PRO_5042113477" evidence="5">
    <location>
        <begin position="27"/>
        <end position="186"/>
    </location>
</feature>
<dbReference type="InterPro" id="IPR039271">
    <property type="entry name" value="Kiwellin-like"/>
</dbReference>
<reference evidence="6" key="1">
    <citation type="submission" date="2023-12" db="EMBL/GenBank/DDBJ databases">
        <title>Genome assembly of Anisodus tanguticus.</title>
        <authorList>
            <person name="Wang Y.-J."/>
        </authorList>
    </citation>
    <scope>NUCLEOTIDE SEQUENCE</scope>
    <source>
        <strain evidence="6">KB-2021</strain>
        <tissue evidence="6">Leaf</tissue>
    </source>
</reference>
<organism evidence="6 7">
    <name type="scientific">Anisodus tanguticus</name>
    <dbReference type="NCBI Taxonomy" id="243964"/>
    <lineage>
        <taxon>Eukaryota</taxon>
        <taxon>Viridiplantae</taxon>
        <taxon>Streptophyta</taxon>
        <taxon>Embryophyta</taxon>
        <taxon>Tracheophyta</taxon>
        <taxon>Spermatophyta</taxon>
        <taxon>Magnoliopsida</taxon>
        <taxon>eudicotyledons</taxon>
        <taxon>Gunneridae</taxon>
        <taxon>Pentapetalae</taxon>
        <taxon>asterids</taxon>
        <taxon>lamiids</taxon>
        <taxon>Solanales</taxon>
        <taxon>Solanaceae</taxon>
        <taxon>Solanoideae</taxon>
        <taxon>Hyoscyameae</taxon>
        <taxon>Anisodus</taxon>
    </lineage>
</organism>
<dbReference type="CDD" id="cd22270">
    <property type="entry name" value="DPBB_kiwellin-like"/>
    <property type="match status" value="1"/>
</dbReference>
<protein>
    <submittedName>
        <fullName evidence="6">Uncharacterized protein</fullName>
    </submittedName>
</protein>
<dbReference type="InterPro" id="IPR036908">
    <property type="entry name" value="RlpA-like_sf"/>
</dbReference>
<feature type="signal peptide" evidence="5">
    <location>
        <begin position="1"/>
        <end position="26"/>
    </location>
</feature>
<evidence type="ECO:0000256" key="4">
    <source>
        <dbReference type="ARBA" id="ARBA00022729"/>
    </source>
</evidence>
<sequence length="186" mass="20472">MKNFRLGTASLIAFLILSTLSSSSDARFPTCKPNGKIKAKNPPTGHCNIEDDDICCIKDKIYTTYKCSPPVSNKTEALLTLNSFKNGEMDMDHQNVTTSIILMIHVLALSTGWYNGGARCISNITIKANTGRSVKAMVVDECDSTMGCDEKHDYQPPYQNNLVIASQTVWRALHVPMNGLWDSSPP</sequence>
<proteinExistence type="inferred from homology"/>
<accession>A0AAE1RN74</accession>
<dbReference type="Pfam" id="PF24300">
    <property type="entry name" value="KWL1"/>
    <property type="match status" value="1"/>
</dbReference>
<dbReference type="Gene3D" id="2.40.40.10">
    <property type="entry name" value="RlpA-like domain"/>
    <property type="match status" value="1"/>
</dbReference>
<keyword evidence="3" id="KW-0964">Secreted</keyword>
<dbReference type="AlphaFoldDB" id="A0AAE1RN74"/>
<evidence type="ECO:0000313" key="6">
    <source>
        <dbReference type="EMBL" id="KAK4354051.1"/>
    </source>
</evidence>
<dbReference type="SUPFAM" id="SSF50685">
    <property type="entry name" value="Barwin-like endoglucanases"/>
    <property type="match status" value="1"/>
</dbReference>
<dbReference type="EMBL" id="JAVYJV010000014">
    <property type="protein sequence ID" value="KAK4354051.1"/>
    <property type="molecule type" value="Genomic_DNA"/>
</dbReference>
<evidence type="ECO:0000256" key="5">
    <source>
        <dbReference type="SAM" id="SignalP"/>
    </source>
</evidence>
<dbReference type="PANTHER" id="PTHR33191">
    <property type="entry name" value="RIPENING-RELATED PROTEIN 2-RELATED"/>
    <property type="match status" value="1"/>
</dbReference>
<keyword evidence="7" id="KW-1185">Reference proteome</keyword>
<gene>
    <name evidence="6" type="ORF">RND71_026245</name>
</gene>
<comment type="subcellular location">
    <subcellularLocation>
        <location evidence="1">Secreted</location>
    </subcellularLocation>
</comment>
<dbReference type="GO" id="GO:0005576">
    <property type="term" value="C:extracellular region"/>
    <property type="evidence" value="ECO:0007669"/>
    <property type="project" value="UniProtKB-SubCell"/>
</dbReference>
<dbReference type="Proteomes" id="UP001291623">
    <property type="component" value="Unassembled WGS sequence"/>
</dbReference>